<protein>
    <recommendedName>
        <fullName evidence="5">Secreted protein</fullName>
    </recommendedName>
</protein>
<feature type="transmembrane region" description="Helical" evidence="2">
    <location>
        <begin position="266"/>
        <end position="287"/>
    </location>
</feature>
<feature type="transmembrane region" description="Helical" evidence="2">
    <location>
        <begin position="236"/>
        <end position="254"/>
    </location>
</feature>
<keyword evidence="2" id="KW-0812">Transmembrane</keyword>
<dbReference type="RefSeq" id="WP_390315365.1">
    <property type="nucleotide sequence ID" value="NZ_JBHSPB010000004.1"/>
</dbReference>
<sequence length="491" mass="51550">MSHPQQSGGTTARPGSALPSPAAPAAPPGPPPGPPGRRPVPLLPVTAWREGLERLRAAAVTEPGRLRIIGAVLAVLLAVFGGVTAWQVADRSAAADAVVGESQPLSANAADIYRSLADADTTAASGFLAGGQEPRPVRERYEKDVALASELLTKASANAGGSPAAREQIARMNEQLPRYTGLVEAARATNRQGLPLGGAYLRYASERMREDLLPAARRLYEAETGRLGSDYDDAKSWPWAALAVGVVALGALGWAQRRAFLRTNRVFNHGLLAATGLTAVTLLWLIAGHAVARSGLQASYDHGARSLRVLSEARIGSLQARGDENLTLVARGAALTDKGEDVYETSYRSGMRALAGGGQGAPGRGTLLERALDLAHDAQGRAPVEQAVAGVRQWQARHQEARAKDDAGMYEEALPLVIGKKGDDKGSTGESFDRVDQALRQALEHEQSAFRRSAHDGRGALWGLDAGAAVLALLGAAGAVLGIGRRLSEYR</sequence>
<dbReference type="EMBL" id="JBHSPB010000004">
    <property type="protein sequence ID" value="MFC5720266.1"/>
    <property type="molecule type" value="Genomic_DNA"/>
</dbReference>
<keyword evidence="2" id="KW-0472">Membrane</keyword>
<feature type="compositionally biased region" description="Pro residues" evidence="1">
    <location>
        <begin position="21"/>
        <end position="42"/>
    </location>
</feature>
<comment type="caution">
    <text evidence="3">The sequence shown here is derived from an EMBL/GenBank/DDBJ whole genome shotgun (WGS) entry which is preliminary data.</text>
</comment>
<evidence type="ECO:0000256" key="1">
    <source>
        <dbReference type="SAM" id="MobiDB-lite"/>
    </source>
</evidence>
<feature type="transmembrane region" description="Helical" evidence="2">
    <location>
        <begin position="460"/>
        <end position="483"/>
    </location>
</feature>
<accession>A0ABW0YUR7</accession>
<evidence type="ECO:0000313" key="3">
    <source>
        <dbReference type="EMBL" id="MFC5720266.1"/>
    </source>
</evidence>
<keyword evidence="4" id="KW-1185">Reference proteome</keyword>
<evidence type="ECO:0000256" key="2">
    <source>
        <dbReference type="SAM" id="Phobius"/>
    </source>
</evidence>
<name>A0ABW0YUR7_9ACTN</name>
<reference evidence="4" key="1">
    <citation type="journal article" date="2019" name="Int. J. Syst. Evol. Microbiol.">
        <title>The Global Catalogue of Microorganisms (GCM) 10K type strain sequencing project: providing services to taxonomists for standard genome sequencing and annotation.</title>
        <authorList>
            <consortium name="The Broad Institute Genomics Platform"/>
            <consortium name="The Broad Institute Genome Sequencing Center for Infectious Disease"/>
            <person name="Wu L."/>
            <person name="Ma J."/>
        </authorList>
    </citation>
    <scope>NUCLEOTIDE SEQUENCE [LARGE SCALE GENOMIC DNA]</scope>
    <source>
        <strain evidence="4">CGMCC 4.7304</strain>
    </source>
</reference>
<feature type="compositionally biased region" description="Polar residues" evidence="1">
    <location>
        <begin position="1"/>
        <end position="10"/>
    </location>
</feature>
<dbReference type="Proteomes" id="UP001596083">
    <property type="component" value="Unassembled WGS sequence"/>
</dbReference>
<proteinExistence type="predicted"/>
<feature type="transmembrane region" description="Helical" evidence="2">
    <location>
        <begin position="66"/>
        <end position="89"/>
    </location>
</feature>
<organism evidence="3 4">
    <name type="scientific">Streptomyces gamaensis</name>
    <dbReference type="NCBI Taxonomy" id="1763542"/>
    <lineage>
        <taxon>Bacteria</taxon>
        <taxon>Bacillati</taxon>
        <taxon>Actinomycetota</taxon>
        <taxon>Actinomycetes</taxon>
        <taxon>Kitasatosporales</taxon>
        <taxon>Streptomycetaceae</taxon>
        <taxon>Streptomyces</taxon>
    </lineage>
</organism>
<feature type="region of interest" description="Disordered" evidence="1">
    <location>
        <begin position="1"/>
        <end position="42"/>
    </location>
</feature>
<keyword evidence="2" id="KW-1133">Transmembrane helix</keyword>
<gene>
    <name evidence="3" type="ORF">ACFP1Z_08835</name>
</gene>
<evidence type="ECO:0000313" key="4">
    <source>
        <dbReference type="Proteomes" id="UP001596083"/>
    </source>
</evidence>
<evidence type="ECO:0008006" key="5">
    <source>
        <dbReference type="Google" id="ProtNLM"/>
    </source>
</evidence>